<evidence type="ECO:0000313" key="1">
    <source>
        <dbReference type="EMBL" id="OIN90043.1"/>
    </source>
</evidence>
<protein>
    <submittedName>
        <fullName evidence="1">Uncharacterized protein</fullName>
    </submittedName>
</protein>
<name>A0A1J4RRM8_9BACT</name>
<reference evidence="1 2" key="1">
    <citation type="journal article" date="2016" name="Environ. Microbiol.">
        <title>Genomic resolution of a cold subsurface aquifer community provides metabolic insights for novel microbes adapted to high CO concentrations.</title>
        <authorList>
            <person name="Probst A.J."/>
            <person name="Castelle C.J."/>
            <person name="Singh A."/>
            <person name="Brown C.T."/>
            <person name="Anantharaman K."/>
            <person name="Sharon I."/>
            <person name="Hug L.A."/>
            <person name="Burstein D."/>
            <person name="Emerson J.B."/>
            <person name="Thomas B.C."/>
            <person name="Banfield J.F."/>
        </authorList>
    </citation>
    <scope>NUCLEOTIDE SEQUENCE [LARGE SCALE GENOMIC DNA]</scope>
    <source>
        <strain evidence="1">CG1_02_42_45</strain>
    </source>
</reference>
<gene>
    <name evidence="1" type="ORF">AUJ40_00745</name>
</gene>
<dbReference type="AlphaFoldDB" id="A0A1J4RRM8"/>
<comment type="caution">
    <text evidence="1">The sequence shown here is derived from an EMBL/GenBank/DDBJ whole genome shotgun (WGS) entry which is preliminary data.</text>
</comment>
<sequence>MASCRFPYFSLNINEIKNFIIEPNQMFFAPRSKLQIKHETALPSRIPIRVETTVTIMTPAQKVKEILVGNF</sequence>
<dbReference type="EMBL" id="MNUJ01000014">
    <property type="protein sequence ID" value="OIN90043.1"/>
    <property type="molecule type" value="Genomic_DNA"/>
</dbReference>
<organism evidence="1 2">
    <name type="scientific">Candidatus Berkelbacteria bacterium CG1_02_42_45</name>
    <dbReference type="NCBI Taxonomy" id="1805036"/>
    <lineage>
        <taxon>Bacteria</taxon>
        <taxon>Candidatus Berkelbacteria</taxon>
    </lineage>
</organism>
<accession>A0A1J4RRM8</accession>
<evidence type="ECO:0000313" key="2">
    <source>
        <dbReference type="Proteomes" id="UP000182753"/>
    </source>
</evidence>
<proteinExistence type="predicted"/>
<dbReference type="Proteomes" id="UP000182753">
    <property type="component" value="Unassembled WGS sequence"/>
</dbReference>